<evidence type="ECO:0000313" key="1">
    <source>
        <dbReference type="EMBL" id="KAL1258732.1"/>
    </source>
</evidence>
<evidence type="ECO:0000313" key="2">
    <source>
        <dbReference type="Proteomes" id="UP001558613"/>
    </source>
</evidence>
<reference evidence="1 2" key="1">
    <citation type="submission" date="2023-09" db="EMBL/GenBank/DDBJ databases">
        <authorList>
            <person name="Wang M."/>
        </authorList>
    </citation>
    <scope>NUCLEOTIDE SEQUENCE [LARGE SCALE GENOMIC DNA]</scope>
    <source>
        <strain evidence="1">GT-2023</strain>
        <tissue evidence="1">Liver</tissue>
    </source>
</reference>
<dbReference type="EMBL" id="JAYMGO010000016">
    <property type="protein sequence ID" value="KAL1258732.1"/>
    <property type="molecule type" value="Genomic_DNA"/>
</dbReference>
<organism evidence="1 2">
    <name type="scientific">Cirrhinus molitorella</name>
    <name type="common">mud carp</name>
    <dbReference type="NCBI Taxonomy" id="172907"/>
    <lineage>
        <taxon>Eukaryota</taxon>
        <taxon>Metazoa</taxon>
        <taxon>Chordata</taxon>
        <taxon>Craniata</taxon>
        <taxon>Vertebrata</taxon>
        <taxon>Euteleostomi</taxon>
        <taxon>Actinopterygii</taxon>
        <taxon>Neopterygii</taxon>
        <taxon>Teleostei</taxon>
        <taxon>Ostariophysi</taxon>
        <taxon>Cypriniformes</taxon>
        <taxon>Cyprinidae</taxon>
        <taxon>Labeoninae</taxon>
        <taxon>Labeonini</taxon>
        <taxon>Cirrhinus</taxon>
    </lineage>
</organism>
<keyword evidence="2" id="KW-1185">Reference proteome</keyword>
<name>A0ABR3M4C7_9TELE</name>
<comment type="caution">
    <text evidence="1">The sequence shown here is derived from an EMBL/GenBank/DDBJ whole genome shotgun (WGS) entry which is preliminary data.</text>
</comment>
<gene>
    <name evidence="1" type="ORF">QQF64_009309</name>
</gene>
<dbReference type="Proteomes" id="UP001558613">
    <property type="component" value="Unassembled WGS sequence"/>
</dbReference>
<accession>A0ABR3M4C7</accession>
<protein>
    <submittedName>
        <fullName evidence="1">Uncharacterized protein</fullName>
    </submittedName>
</protein>
<sequence length="99" mass="10799">MSVSHETPDARCCSASQSLSRIIGAFGESRWIKRASLKPSVRNRLSVRLSLCLSSASCSQAPSVSRLMLSSVFLSGKRRENQPERDAIIISASLSFDLL</sequence>
<proteinExistence type="predicted"/>